<protein>
    <submittedName>
        <fullName evidence="2">Uncharacterized protein</fullName>
    </submittedName>
</protein>
<evidence type="ECO:0000313" key="3">
    <source>
        <dbReference type="Proteomes" id="UP001049176"/>
    </source>
</evidence>
<feature type="region of interest" description="Disordered" evidence="1">
    <location>
        <begin position="1"/>
        <end position="143"/>
    </location>
</feature>
<sequence>MFSRRAIALFSNSTRPHLTPSLHKLPPIASLHSSSASRADSKHTSESYNKDVDVTPPDDSSIHRVDPGSGNVQKPHEPPAGKYSETGVDAAELQYQHVSKSHPYKAPGQDRRYGGREEKQAESSKAEDGPTGKAKDGMKPEGR</sequence>
<dbReference type="AlphaFoldDB" id="A0A9P8ACI0"/>
<organism evidence="2 3">
    <name type="scientific">Marasmius oreades</name>
    <name type="common">fairy-ring Marasmius</name>
    <dbReference type="NCBI Taxonomy" id="181124"/>
    <lineage>
        <taxon>Eukaryota</taxon>
        <taxon>Fungi</taxon>
        <taxon>Dikarya</taxon>
        <taxon>Basidiomycota</taxon>
        <taxon>Agaricomycotina</taxon>
        <taxon>Agaricomycetes</taxon>
        <taxon>Agaricomycetidae</taxon>
        <taxon>Agaricales</taxon>
        <taxon>Marasmiineae</taxon>
        <taxon>Marasmiaceae</taxon>
        <taxon>Marasmius</taxon>
    </lineage>
</organism>
<proteinExistence type="predicted"/>
<feature type="compositionally biased region" description="Basic and acidic residues" evidence="1">
    <location>
        <begin position="39"/>
        <end position="53"/>
    </location>
</feature>
<feature type="compositionally biased region" description="Low complexity" evidence="1">
    <location>
        <begin position="29"/>
        <end position="38"/>
    </location>
</feature>
<accession>A0A9P8ACI0</accession>
<dbReference type="OrthoDB" id="2687798at2759"/>
<keyword evidence="3" id="KW-1185">Reference proteome</keyword>
<comment type="caution">
    <text evidence="2">The sequence shown here is derived from an EMBL/GenBank/DDBJ whole genome shotgun (WGS) entry which is preliminary data.</text>
</comment>
<dbReference type="RefSeq" id="XP_043013053.1">
    <property type="nucleotide sequence ID" value="XM_043148454.1"/>
</dbReference>
<dbReference type="EMBL" id="CM032182">
    <property type="protein sequence ID" value="KAG7096583.1"/>
    <property type="molecule type" value="Genomic_DNA"/>
</dbReference>
<evidence type="ECO:0000313" key="2">
    <source>
        <dbReference type="EMBL" id="KAG7096583.1"/>
    </source>
</evidence>
<evidence type="ECO:0000256" key="1">
    <source>
        <dbReference type="SAM" id="MobiDB-lite"/>
    </source>
</evidence>
<feature type="compositionally biased region" description="Basic and acidic residues" evidence="1">
    <location>
        <begin position="108"/>
        <end position="143"/>
    </location>
</feature>
<dbReference type="GeneID" id="66073078"/>
<name>A0A9P8ACI0_9AGAR</name>
<dbReference type="KEGG" id="more:E1B28_004002"/>
<gene>
    <name evidence="2" type="ORF">E1B28_004002</name>
</gene>
<reference evidence="2" key="1">
    <citation type="journal article" date="2021" name="Genome Biol. Evol.">
        <title>The assembled and annotated genome of the fairy-ring fungus Marasmius oreades.</title>
        <authorList>
            <person name="Hiltunen M."/>
            <person name="Ament-Velasquez S.L."/>
            <person name="Johannesson H."/>
        </authorList>
    </citation>
    <scope>NUCLEOTIDE SEQUENCE</scope>
    <source>
        <strain evidence="2">03SP1</strain>
    </source>
</reference>
<dbReference type="Proteomes" id="UP001049176">
    <property type="component" value="Chromosome 2"/>
</dbReference>